<dbReference type="InterPro" id="IPR038765">
    <property type="entry name" value="Papain-like_cys_pep_sf"/>
</dbReference>
<dbReference type="GO" id="GO:0046938">
    <property type="term" value="P:phytochelatin biosynthetic process"/>
    <property type="evidence" value="ECO:0007669"/>
    <property type="project" value="InterPro"/>
</dbReference>
<dbReference type="Gene3D" id="3.90.70.30">
    <property type="entry name" value="Phytochelatin synthase, N-terminal domain"/>
    <property type="match status" value="1"/>
</dbReference>
<evidence type="ECO:0000313" key="7">
    <source>
        <dbReference type="EMBL" id="CAD8605836.1"/>
    </source>
</evidence>
<evidence type="ECO:0000259" key="6">
    <source>
        <dbReference type="PROSITE" id="PS51443"/>
    </source>
</evidence>
<dbReference type="EMBL" id="HBEY01019095">
    <property type="protein sequence ID" value="CAD8605836.1"/>
    <property type="molecule type" value="Transcribed_RNA"/>
</dbReference>
<dbReference type="InterPro" id="IPR007719">
    <property type="entry name" value="PCS_N"/>
</dbReference>
<sequence length="360" mass="39371">MGAMGASALPRVLHASRTLRCRTQSALRQFPATVVHIERPMPSTHVVDPDAGRDAVITPSVNDVDLMHRRSFYQRKLPPQLVAFSSAEGRERFLETVVSGYGEAYFPLSEQFVTQTEPFICGPACLAMVLNTLRIDPNTTWKGGWRWFDERTLASSCCKPMDVIEKEGITLDEFAALGRCQGAVIDVHRPLDASDPDVAADVERFRDTIMRASSSSGAPYLIVSFLRTTLGQTGTGHFSPIAAYHQPTDSCLVLDIARFKLPPYWVPVPDLYAAMVPVDSETGLPRGYALMSAGSSPQAPGTERSMAQLGGGGGRCALSAIKREFCPVWPRRSAQGDSNAVRERRHDAETSAQKSSRNDL</sequence>
<name>A0A7S0L902_9EUKA</name>
<dbReference type="PROSITE" id="PS51443">
    <property type="entry name" value="PCS"/>
    <property type="match status" value="1"/>
</dbReference>
<evidence type="ECO:0000256" key="2">
    <source>
        <dbReference type="ARBA" id="ARBA00022539"/>
    </source>
</evidence>
<feature type="region of interest" description="Disordered" evidence="5">
    <location>
        <begin position="331"/>
        <end position="360"/>
    </location>
</feature>
<feature type="compositionally biased region" description="Polar residues" evidence="5">
    <location>
        <begin position="350"/>
        <end position="360"/>
    </location>
</feature>
<dbReference type="SUPFAM" id="SSF54001">
    <property type="entry name" value="Cysteine proteinases"/>
    <property type="match status" value="1"/>
</dbReference>
<dbReference type="Pfam" id="PF05023">
    <property type="entry name" value="Phytochelatin"/>
    <property type="match status" value="1"/>
</dbReference>
<gene>
    <name evidence="7" type="ORF">CPEL01642_LOCUS9171</name>
</gene>
<proteinExistence type="predicted"/>
<dbReference type="GO" id="GO:0046872">
    <property type="term" value="F:metal ion binding"/>
    <property type="evidence" value="ECO:0007669"/>
    <property type="project" value="UniProtKB-KW"/>
</dbReference>
<dbReference type="GO" id="GO:0016756">
    <property type="term" value="F:glutathione gamma-glutamylcysteinyltransferase activity"/>
    <property type="evidence" value="ECO:0007669"/>
    <property type="project" value="UniProtKB-EC"/>
</dbReference>
<keyword evidence="3" id="KW-0808">Transferase</keyword>
<dbReference type="InterPro" id="IPR038156">
    <property type="entry name" value="PCS_N_sf"/>
</dbReference>
<reference evidence="7" key="1">
    <citation type="submission" date="2021-01" db="EMBL/GenBank/DDBJ databases">
        <authorList>
            <person name="Corre E."/>
            <person name="Pelletier E."/>
            <person name="Niang G."/>
            <person name="Scheremetjew M."/>
            <person name="Finn R."/>
            <person name="Kale V."/>
            <person name="Holt S."/>
            <person name="Cochrane G."/>
            <person name="Meng A."/>
            <person name="Brown T."/>
            <person name="Cohen L."/>
        </authorList>
    </citation>
    <scope>NUCLEOTIDE SEQUENCE</scope>
    <source>
        <strain evidence="7">PLY182g</strain>
    </source>
</reference>
<protein>
    <recommendedName>
        <fullName evidence="1">glutathione gamma-glutamylcysteinyltransferase</fullName>
        <ecNumber evidence="1">2.3.2.15</ecNumber>
    </recommendedName>
</protein>
<dbReference type="PANTHER" id="PTHR33447">
    <property type="entry name" value="GLUTATHIONE GAMMA-GLUTAMYLCYSTEINYLTRANSFERASE"/>
    <property type="match status" value="1"/>
</dbReference>
<evidence type="ECO:0000256" key="1">
    <source>
        <dbReference type="ARBA" id="ARBA00012468"/>
    </source>
</evidence>
<dbReference type="GO" id="GO:0010038">
    <property type="term" value="P:response to metal ion"/>
    <property type="evidence" value="ECO:0007669"/>
    <property type="project" value="InterPro"/>
</dbReference>
<evidence type="ECO:0000256" key="4">
    <source>
        <dbReference type="ARBA" id="ARBA00022723"/>
    </source>
</evidence>
<organism evidence="7">
    <name type="scientific">Coccolithus braarudii</name>
    <dbReference type="NCBI Taxonomy" id="221442"/>
    <lineage>
        <taxon>Eukaryota</taxon>
        <taxon>Haptista</taxon>
        <taxon>Haptophyta</taxon>
        <taxon>Prymnesiophyceae</taxon>
        <taxon>Coccolithales</taxon>
        <taxon>Coccolithaceae</taxon>
        <taxon>Coccolithus</taxon>
    </lineage>
</organism>
<evidence type="ECO:0000256" key="3">
    <source>
        <dbReference type="ARBA" id="ARBA00022679"/>
    </source>
</evidence>
<dbReference type="AlphaFoldDB" id="A0A7S0L902"/>
<keyword evidence="4" id="KW-0479">Metal-binding</keyword>
<dbReference type="InterPro" id="IPR040409">
    <property type="entry name" value="PCS-like"/>
</dbReference>
<dbReference type="FunFam" id="3.90.70.30:FF:000001">
    <property type="entry name" value="Glutathione gamma-glutamylcysteinyltransferase 1"/>
    <property type="match status" value="1"/>
</dbReference>
<feature type="compositionally biased region" description="Basic and acidic residues" evidence="5">
    <location>
        <begin position="340"/>
        <end position="349"/>
    </location>
</feature>
<feature type="domain" description="Peptidase C83" evidence="6">
    <location>
        <begin position="67"/>
        <end position="296"/>
    </location>
</feature>
<accession>A0A7S0L902</accession>
<dbReference type="EC" id="2.3.2.15" evidence="1"/>
<evidence type="ECO:0000256" key="5">
    <source>
        <dbReference type="SAM" id="MobiDB-lite"/>
    </source>
</evidence>
<keyword evidence="2" id="KW-0104">Cadmium</keyword>